<dbReference type="Gene3D" id="3.10.310.50">
    <property type="match status" value="1"/>
</dbReference>
<protein>
    <submittedName>
        <fullName evidence="1">TLP18.3, Psb32 and MOLO-1 founding protein of phosphatase</fullName>
    </submittedName>
</protein>
<dbReference type="AlphaFoldDB" id="A0A1H2LP59"/>
<dbReference type="RefSeq" id="WP_231918408.1">
    <property type="nucleotide sequence ID" value="NZ_LT629799.1"/>
</dbReference>
<dbReference type="Proteomes" id="UP000198825">
    <property type="component" value="Chromosome I"/>
</dbReference>
<dbReference type="InterPro" id="IPR033437">
    <property type="entry name" value="DUF5130"/>
</dbReference>
<dbReference type="EMBL" id="LT629799">
    <property type="protein sequence ID" value="SDU82709.1"/>
    <property type="molecule type" value="Genomic_DNA"/>
</dbReference>
<sequence length="133" mass="14110">MPVPAGDELTPDADRRLRRAVEIAEDASGLRFSLYVGPAEEDARAFALQVHGSLEDPSETVLVLCDPDLRVLEVVTGPGAKRALSDRDCALAAASMRSSFVAGDIVGGLSHGITQMGEAARRPQTLHARTDDD</sequence>
<organism evidence="1 2">
    <name type="scientific">Microlunatus sagamiharensis</name>
    <dbReference type="NCBI Taxonomy" id="546874"/>
    <lineage>
        <taxon>Bacteria</taxon>
        <taxon>Bacillati</taxon>
        <taxon>Actinomycetota</taxon>
        <taxon>Actinomycetes</taxon>
        <taxon>Propionibacteriales</taxon>
        <taxon>Propionibacteriaceae</taxon>
        <taxon>Microlunatus</taxon>
    </lineage>
</organism>
<dbReference type="STRING" id="546874.SAMN04488544_0570"/>
<evidence type="ECO:0000313" key="1">
    <source>
        <dbReference type="EMBL" id="SDU82709.1"/>
    </source>
</evidence>
<proteinExistence type="predicted"/>
<dbReference type="Pfam" id="PF17174">
    <property type="entry name" value="DUF5130"/>
    <property type="match status" value="1"/>
</dbReference>
<gene>
    <name evidence="1" type="ORF">SAMN04488544_0570</name>
</gene>
<accession>A0A1H2LP59</accession>
<reference evidence="2" key="1">
    <citation type="submission" date="2016-10" db="EMBL/GenBank/DDBJ databases">
        <authorList>
            <person name="Varghese N."/>
            <person name="Submissions S."/>
        </authorList>
    </citation>
    <scope>NUCLEOTIDE SEQUENCE [LARGE SCALE GENOMIC DNA]</scope>
    <source>
        <strain evidence="2">DSM 21743</strain>
    </source>
</reference>
<keyword evidence="2" id="KW-1185">Reference proteome</keyword>
<name>A0A1H2LP59_9ACTN</name>
<evidence type="ECO:0000313" key="2">
    <source>
        <dbReference type="Proteomes" id="UP000198825"/>
    </source>
</evidence>